<reference evidence="1 2" key="1">
    <citation type="submission" date="2020-04" db="EMBL/GenBank/DDBJ databases">
        <authorList>
            <person name="De Canck E."/>
        </authorList>
    </citation>
    <scope>NUCLEOTIDE SEQUENCE [LARGE SCALE GENOMIC DNA]</scope>
    <source>
        <strain evidence="1 2">LMG 28688</strain>
    </source>
</reference>
<dbReference type="RefSeq" id="WP_175194172.1">
    <property type="nucleotide sequence ID" value="NZ_CADIKL010000002.1"/>
</dbReference>
<organism evidence="1 2">
    <name type="scientific">Paraburkholderia caffeinitolerans</name>
    <dbReference type="NCBI Taxonomy" id="1723730"/>
    <lineage>
        <taxon>Bacteria</taxon>
        <taxon>Pseudomonadati</taxon>
        <taxon>Pseudomonadota</taxon>
        <taxon>Betaproteobacteria</taxon>
        <taxon>Burkholderiales</taxon>
        <taxon>Burkholderiaceae</taxon>
        <taxon>Paraburkholderia</taxon>
    </lineage>
</organism>
<evidence type="ECO:0000313" key="1">
    <source>
        <dbReference type="EMBL" id="CAB3777366.1"/>
    </source>
</evidence>
<evidence type="ECO:0000313" key="2">
    <source>
        <dbReference type="Proteomes" id="UP000494119"/>
    </source>
</evidence>
<accession>A0A6J5FDA5</accession>
<dbReference type="AlphaFoldDB" id="A0A6J5FDA5"/>
<sequence>MKRFAMTILLTIAVILLVTLMVVLKTAHPHDIPVVGSTSAPSDLVC</sequence>
<dbReference type="EMBL" id="CADIKL010000002">
    <property type="protein sequence ID" value="CAB3777366.1"/>
    <property type="molecule type" value="Genomic_DNA"/>
</dbReference>
<keyword evidence="2" id="KW-1185">Reference proteome</keyword>
<protein>
    <submittedName>
        <fullName evidence="1">Uncharacterized protein</fullName>
    </submittedName>
</protein>
<dbReference type="Proteomes" id="UP000494119">
    <property type="component" value="Unassembled WGS sequence"/>
</dbReference>
<proteinExistence type="predicted"/>
<gene>
    <name evidence="1" type="ORF">LMG28688_00342</name>
</gene>
<name>A0A6J5FDA5_9BURK</name>